<dbReference type="Proteomes" id="UP000807716">
    <property type="component" value="Unassembled WGS sequence"/>
</dbReference>
<dbReference type="Gene3D" id="3.30.470.20">
    <property type="entry name" value="ATP-grasp fold, B domain"/>
    <property type="match status" value="2"/>
</dbReference>
<keyword evidence="4" id="KW-1185">Reference proteome</keyword>
<protein>
    <recommendedName>
        <fullName evidence="2">D-alanine--D-alanine ligase C-terminal domain-containing protein</fullName>
    </recommendedName>
</protein>
<feature type="compositionally biased region" description="Basic residues" evidence="1">
    <location>
        <begin position="334"/>
        <end position="348"/>
    </location>
</feature>
<comment type="caution">
    <text evidence="3">The sequence shown here is derived from an EMBL/GenBank/DDBJ whole genome shotgun (WGS) entry which is preliminary data.</text>
</comment>
<evidence type="ECO:0000313" key="4">
    <source>
        <dbReference type="Proteomes" id="UP000807716"/>
    </source>
</evidence>
<evidence type="ECO:0000259" key="2">
    <source>
        <dbReference type="Pfam" id="PF07478"/>
    </source>
</evidence>
<dbReference type="OrthoDB" id="2013972at2759"/>
<dbReference type="Pfam" id="PF07478">
    <property type="entry name" value="Dala_Dala_lig_C"/>
    <property type="match status" value="1"/>
</dbReference>
<dbReference type="InterPro" id="IPR013815">
    <property type="entry name" value="ATP_grasp_subdomain_1"/>
</dbReference>
<gene>
    <name evidence="3" type="ORF">DFQ27_008358</name>
</gene>
<dbReference type="PANTHER" id="PTHR23132:SF23">
    <property type="entry name" value="D-ALANINE--D-ALANINE LIGASE B"/>
    <property type="match status" value="1"/>
</dbReference>
<sequence>MPSVSTIFQTSIRILRSLPCRPLPPGFKILPDDEDDDDGDGLTPSNGLLAIDTDKEEPDQVSTEEEEEEEDYMPTDPITLCNEFDRTNAINDLRRQLERAGFTDIEVVPISLRTAKAVVERLSKEAREKRRLGHELVVFQLCDGTELDGYPGLSVVRLLEKHGIPFTGADSGFYRISNSKPVLKRVLQAANVNTSTFQEFLTAPKDTLELEPLIAAIGFPMIVKPSISYASLNITMASVVHSREQLLEQIKVSLDRAVQDNKDAGSALAALSLSPASAAAPGVTTISDATLTPNTGASPDHPSMPPSPGSVLSTDLATDDDFSLSSSTTTAAAAHHHQQQHHQHHLHYRQQPQLQPEPQRQSKEEEVPSVFVEKFLAGREFTALLVGDEDWGVRVYPVAERAFDPKLGRYERLLAFDQYWDGYDLQGGQGNEDFCRYEYARETWQPALQQIAKNAYLALHGNGYGRVDIRTTEMDVCDPVVLEVNANCGLSFEKDSSSMANILLMAQIDPPGFVHDLIEHALHRQMHRVK</sequence>
<dbReference type="Gene3D" id="3.30.1490.20">
    <property type="entry name" value="ATP-grasp fold, A domain"/>
    <property type="match status" value="1"/>
</dbReference>
<dbReference type="GO" id="GO:0008716">
    <property type="term" value="F:D-alanine-D-alanine ligase activity"/>
    <property type="evidence" value="ECO:0007669"/>
    <property type="project" value="InterPro"/>
</dbReference>
<evidence type="ECO:0000256" key="1">
    <source>
        <dbReference type="SAM" id="MobiDB-lite"/>
    </source>
</evidence>
<feature type="compositionally biased region" description="Polar residues" evidence="1">
    <location>
        <begin position="286"/>
        <end position="297"/>
    </location>
</feature>
<feature type="compositionally biased region" description="Acidic residues" evidence="1">
    <location>
        <begin position="54"/>
        <end position="73"/>
    </location>
</feature>
<accession>A0A9P6QJ80</accession>
<name>A0A9P6QJ80_9FUNG</name>
<reference evidence="3" key="1">
    <citation type="journal article" date="2020" name="Fungal Divers.">
        <title>Resolving the Mortierellaceae phylogeny through synthesis of multi-gene phylogenetics and phylogenomics.</title>
        <authorList>
            <person name="Vandepol N."/>
            <person name="Liber J."/>
            <person name="Desiro A."/>
            <person name="Na H."/>
            <person name="Kennedy M."/>
            <person name="Barry K."/>
            <person name="Grigoriev I.V."/>
            <person name="Miller A.N."/>
            <person name="O'Donnell K."/>
            <person name="Stajich J.E."/>
            <person name="Bonito G."/>
        </authorList>
    </citation>
    <scope>NUCLEOTIDE SEQUENCE</scope>
    <source>
        <strain evidence="3">BC1065</strain>
    </source>
</reference>
<dbReference type="Gene3D" id="3.40.50.20">
    <property type="match status" value="1"/>
</dbReference>
<proteinExistence type="predicted"/>
<feature type="compositionally biased region" description="Low complexity" evidence="1">
    <location>
        <begin position="349"/>
        <end position="359"/>
    </location>
</feature>
<evidence type="ECO:0000313" key="3">
    <source>
        <dbReference type="EMBL" id="KAG0270343.1"/>
    </source>
</evidence>
<dbReference type="InterPro" id="IPR011095">
    <property type="entry name" value="Dala_Dala_lig_C"/>
</dbReference>
<dbReference type="EMBL" id="JAAAJB010000007">
    <property type="protein sequence ID" value="KAG0270343.1"/>
    <property type="molecule type" value="Genomic_DNA"/>
</dbReference>
<dbReference type="GO" id="GO:0005524">
    <property type="term" value="F:ATP binding"/>
    <property type="evidence" value="ECO:0007669"/>
    <property type="project" value="InterPro"/>
</dbReference>
<organism evidence="3 4">
    <name type="scientific">Actinomortierella ambigua</name>
    <dbReference type="NCBI Taxonomy" id="1343610"/>
    <lineage>
        <taxon>Eukaryota</taxon>
        <taxon>Fungi</taxon>
        <taxon>Fungi incertae sedis</taxon>
        <taxon>Mucoromycota</taxon>
        <taxon>Mortierellomycotina</taxon>
        <taxon>Mortierellomycetes</taxon>
        <taxon>Mortierellales</taxon>
        <taxon>Mortierellaceae</taxon>
        <taxon>Actinomortierella</taxon>
    </lineage>
</organism>
<dbReference type="PANTHER" id="PTHR23132">
    <property type="entry name" value="D-ALANINE--D-ALANINE LIGASE"/>
    <property type="match status" value="1"/>
</dbReference>
<feature type="domain" description="D-alanine--D-alanine ligase C-terminal" evidence="2">
    <location>
        <begin position="369"/>
        <end position="518"/>
    </location>
</feature>
<dbReference type="AlphaFoldDB" id="A0A9P6QJ80"/>
<feature type="region of interest" description="Disordered" evidence="1">
    <location>
        <begin position="26"/>
        <end position="73"/>
    </location>
</feature>
<dbReference type="SUPFAM" id="SSF56059">
    <property type="entry name" value="Glutathione synthetase ATP-binding domain-like"/>
    <property type="match status" value="2"/>
</dbReference>
<feature type="compositionally biased region" description="Low complexity" evidence="1">
    <location>
        <begin position="323"/>
        <end position="333"/>
    </location>
</feature>
<feature type="region of interest" description="Disordered" evidence="1">
    <location>
        <begin position="286"/>
        <end position="366"/>
    </location>
</feature>